<feature type="non-terminal residue" evidence="2">
    <location>
        <position position="48"/>
    </location>
</feature>
<organism evidence="2">
    <name type="scientific">marine sediment metagenome</name>
    <dbReference type="NCBI Taxonomy" id="412755"/>
    <lineage>
        <taxon>unclassified sequences</taxon>
        <taxon>metagenomes</taxon>
        <taxon>ecological metagenomes</taxon>
    </lineage>
</organism>
<keyword evidence="1" id="KW-1133">Transmembrane helix</keyword>
<keyword evidence="1" id="KW-0472">Membrane</keyword>
<protein>
    <submittedName>
        <fullName evidence="2">Uncharacterized protein</fullName>
    </submittedName>
</protein>
<sequence length="48" mass="5667">MGLFLIVGFVIGSMKARFYKDNVFVEIIIFAITILLYEIVYALFLWQF</sequence>
<gene>
    <name evidence="2" type="ORF">S12H4_58788</name>
</gene>
<comment type="caution">
    <text evidence="2">The sequence shown here is derived from an EMBL/GenBank/DDBJ whole genome shotgun (WGS) entry which is preliminary data.</text>
</comment>
<reference evidence="2" key="1">
    <citation type="journal article" date="2014" name="Front. Microbiol.">
        <title>High frequency of phylogenetically diverse reductive dehalogenase-homologous genes in deep subseafloor sedimentary metagenomes.</title>
        <authorList>
            <person name="Kawai M."/>
            <person name="Futagami T."/>
            <person name="Toyoda A."/>
            <person name="Takaki Y."/>
            <person name="Nishi S."/>
            <person name="Hori S."/>
            <person name="Arai W."/>
            <person name="Tsubouchi T."/>
            <person name="Morono Y."/>
            <person name="Uchiyama I."/>
            <person name="Ito T."/>
            <person name="Fujiyama A."/>
            <person name="Inagaki F."/>
            <person name="Takami H."/>
        </authorList>
    </citation>
    <scope>NUCLEOTIDE SEQUENCE</scope>
    <source>
        <strain evidence="2">Expedition CK06-06</strain>
    </source>
</reference>
<dbReference type="AlphaFoldDB" id="X1W1A0"/>
<evidence type="ECO:0000256" key="1">
    <source>
        <dbReference type="SAM" id="Phobius"/>
    </source>
</evidence>
<evidence type="ECO:0000313" key="2">
    <source>
        <dbReference type="EMBL" id="GAJ21590.1"/>
    </source>
</evidence>
<proteinExistence type="predicted"/>
<feature type="transmembrane region" description="Helical" evidence="1">
    <location>
        <begin position="25"/>
        <end position="46"/>
    </location>
</feature>
<dbReference type="EMBL" id="BARW01038268">
    <property type="protein sequence ID" value="GAJ21590.1"/>
    <property type="molecule type" value="Genomic_DNA"/>
</dbReference>
<keyword evidence="1" id="KW-0812">Transmembrane</keyword>
<name>X1W1A0_9ZZZZ</name>
<accession>X1W1A0</accession>